<keyword evidence="16" id="KW-0456">Lyase</keyword>
<keyword evidence="8" id="KW-0313">Glucose metabolism</keyword>
<dbReference type="InterPro" id="IPR013785">
    <property type="entry name" value="Aldolase_TIM"/>
</dbReference>
<evidence type="ECO:0000256" key="3">
    <source>
        <dbReference type="ARBA" id="ARBA00009777"/>
    </source>
</evidence>
<dbReference type="GO" id="GO:0005737">
    <property type="term" value="C:cytoplasm"/>
    <property type="evidence" value="ECO:0007669"/>
    <property type="project" value="UniProtKB-SubCell"/>
</dbReference>
<evidence type="ECO:0000313" key="17">
    <source>
        <dbReference type="Proteomes" id="UP000285625"/>
    </source>
</evidence>
<dbReference type="InterPro" id="IPR001989">
    <property type="entry name" value="Radical_activat_CS"/>
</dbReference>
<proteinExistence type="inferred from homology"/>
<dbReference type="PIRSF" id="PIRSF000371">
    <property type="entry name" value="PFL_act_enz"/>
    <property type="match status" value="1"/>
</dbReference>
<dbReference type="GO" id="GO:0043365">
    <property type="term" value="F:[formate-C-acetyltransferase]-activating enzyme activity"/>
    <property type="evidence" value="ECO:0007669"/>
    <property type="project" value="UniProtKB-UniRule"/>
</dbReference>
<organism evidence="16 17">
    <name type="scientific">Staphylococcus hyicus</name>
    <dbReference type="NCBI Taxonomy" id="1284"/>
    <lineage>
        <taxon>Bacteria</taxon>
        <taxon>Bacillati</taxon>
        <taxon>Bacillota</taxon>
        <taxon>Bacilli</taxon>
        <taxon>Bacillales</taxon>
        <taxon>Staphylococcaceae</taxon>
        <taxon>Staphylococcus</taxon>
    </lineage>
</organism>
<dbReference type="PROSITE" id="PS51918">
    <property type="entry name" value="RADICAL_SAM"/>
    <property type="match status" value="1"/>
</dbReference>
<evidence type="ECO:0000256" key="14">
    <source>
        <dbReference type="ARBA" id="ARBA00047533"/>
    </source>
</evidence>
<dbReference type="CDD" id="cd01335">
    <property type="entry name" value="Radical_SAM"/>
    <property type="match status" value="1"/>
</dbReference>
<evidence type="ECO:0000256" key="10">
    <source>
        <dbReference type="ARBA" id="ARBA00022723"/>
    </source>
</evidence>
<dbReference type="InterPro" id="IPR034465">
    <property type="entry name" value="Pyruvate_for-lyase_activase"/>
</dbReference>
<comment type="catalytic activity">
    <reaction evidence="14 15">
        <text>glycyl-[formate C-acetyltransferase] + reduced [flavodoxin] + S-adenosyl-L-methionine = glycin-2-yl radical-[formate C-acetyltransferase] + semiquinone [flavodoxin] + 5'-deoxyadenosine + L-methionine + H(+)</text>
        <dbReference type="Rhea" id="RHEA:19225"/>
        <dbReference type="Rhea" id="RHEA-COMP:10622"/>
        <dbReference type="Rhea" id="RHEA-COMP:12190"/>
        <dbReference type="Rhea" id="RHEA-COMP:12191"/>
        <dbReference type="Rhea" id="RHEA-COMP:14480"/>
        <dbReference type="ChEBI" id="CHEBI:15378"/>
        <dbReference type="ChEBI" id="CHEBI:17319"/>
        <dbReference type="ChEBI" id="CHEBI:29947"/>
        <dbReference type="ChEBI" id="CHEBI:32722"/>
        <dbReference type="ChEBI" id="CHEBI:57618"/>
        <dbReference type="ChEBI" id="CHEBI:57844"/>
        <dbReference type="ChEBI" id="CHEBI:59789"/>
        <dbReference type="ChEBI" id="CHEBI:140311"/>
        <dbReference type="EC" id="1.97.1.4"/>
    </reaction>
</comment>
<dbReference type="PROSITE" id="PS01087">
    <property type="entry name" value="RADICAL_ACTIVATING"/>
    <property type="match status" value="1"/>
</dbReference>
<comment type="function">
    <text evidence="1 15">Activation of pyruvate formate-lyase under anaerobic conditions by generation of an organic free radical, using S-adenosylmethionine and reduced flavodoxin as cosubstrates to produce 5'-deoxy-adenosine.</text>
</comment>
<keyword evidence="11 15" id="KW-0560">Oxidoreductase</keyword>
<sequence>MIQGHIHSVESLGTVDGPGLRYILFLQGCLLRCLYCHNPDTWKVNTPSRRATADELIHEITPYLPYFQSSGGGVTVSGGEPLLQMPFITELFKLCHEHGIHTCIDTSLGCANDTEAFKKHFETLRQHTDLFMVDIKHIDDDKHRHLTGKSNQPILKFIQYLNEQHHPIWIRHVLVPGLTDAPEDLKKLGAFINSLDNVEKFEILPYHELGVHKWQALGVPYQLSSVAPPTDEDVQKAYDLIQFKGTASMKSLAK</sequence>
<dbReference type="InterPro" id="IPR058240">
    <property type="entry name" value="rSAM_sf"/>
</dbReference>
<reference evidence="16 17" key="1">
    <citation type="journal article" date="2016" name="Front. Microbiol.">
        <title>Comprehensive Phylogenetic Analysis of Bovine Non-aureus Staphylococci Species Based on Whole-Genome Sequencing.</title>
        <authorList>
            <person name="Naushad S."/>
            <person name="Barkema H.W."/>
            <person name="Luby C."/>
            <person name="Condas L.A."/>
            <person name="Nobrega D.B."/>
            <person name="Carson D.A."/>
            <person name="De Buck J."/>
        </authorList>
    </citation>
    <scope>NUCLEOTIDE SEQUENCE [LARGE SCALE GENOMIC DNA]</scope>
    <source>
        <strain evidence="16 17">SNUC 5959</strain>
    </source>
</reference>
<dbReference type="InterPro" id="IPR040074">
    <property type="entry name" value="BssD/PflA/YjjW"/>
</dbReference>
<dbReference type="GO" id="GO:0051539">
    <property type="term" value="F:4 iron, 4 sulfur cluster binding"/>
    <property type="evidence" value="ECO:0007669"/>
    <property type="project" value="UniProtKB-UniRule"/>
</dbReference>
<name>A0A0A8HMA5_STAHY</name>
<evidence type="ECO:0000256" key="13">
    <source>
        <dbReference type="ARBA" id="ARBA00023014"/>
    </source>
</evidence>
<evidence type="ECO:0000313" key="16">
    <source>
        <dbReference type="EMBL" id="RIO47723.1"/>
    </source>
</evidence>
<dbReference type="GeneID" id="41072305"/>
<dbReference type="SFLD" id="SFLDG01118">
    <property type="entry name" value="activating_enzymes__group_2"/>
    <property type="match status" value="1"/>
</dbReference>
<dbReference type="InterPro" id="IPR012838">
    <property type="entry name" value="PFL1_activating"/>
</dbReference>
<dbReference type="EC" id="1.97.1.4" evidence="4 15"/>
<dbReference type="AlphaFoldDB" id="A0A0A8HMA5"/>
<dbReference type="SUPFAM" id="SSF102114">
    <property type="entry name" value="Radical SAM enzymes"/>
    <property type="match status" value="1"/>
</dbReference>
<evidence type="ECO:0000256" key="7">
    <source>
        <dbReference type="ARBA" id="ARBA00022490"/>
    </source>
</evidence>
<dbReference type="PANTHER" id="PTHR30352">
    <property type="entry name" value="PYRUVATE FORMATE-LYASE-ACTIVATING ENZYME"/>
    <property type="match status" value="1"/>
</dbReference>
<dbReference type="GO" id="GO:0046872">
    <property type="term" value="F:metal ion binding"/>
    <property type="evidence" value="ECO:0007669"/>
    <property type="project" value="UniProtKB-UniRule"/>
</dbReference>
<evidence type="ECO:0000256" key="12">
    <source>
        <dbReference type="ARBA" id="ARBA00023004"/>
    </source>
</evidence>
<dbReference type="NCBIfam" id="TIGR02493">
    <property type="entry name" value="PFLA"/>
    <property type="match status" value="1"/>
</dbReference>
<accession>A0A0A8HMA5</accession>
<dbReference type="SFLD" id="SFLDS00029">
    <property type="entry name" value="Radical_SAM"/>
    <property type="match status" value="1"/>
</dbReference>
<comment type="subcellular location">
    <subcellularLocation>
        <location evidence="2 15">Cytoplasm</location>
    </subcellularLocation>
</comment>
<keyword evidence="10 15" id="KW-0479">Metal-binding</keyword>
<dbReference type="SFLD" id="SFLDF00278">
    <property type="entry name" value="pyruvate_formate-lyase_activas"/>
    <property type="match status" value="1"/>
</dbReference>
<evidence type="ECO:0000256" key="1">
    <source>
        <dbReference type="ARBA" id="ARBA00003141"/>
    </source>
</evidence>
<dbReference type="InterPro" id="IPR007197">
    <property type="entry name" value="rSAM"/>
</dbReference>
<dbReference type="Pfam" id="PF04055">
    <property type="entry name" value="Radical_SAM"/>
    <property type="match status" value="1"/>
</dbReference>
<comment type="similarity">
    <text evidence="3 15">Belongs to the organic radical-activating enzymes family.</text>
</comment>
<dbReference type="SFLD" id="SFLDG01066">
    <property type="entry name" value="organic_radical-activating_enz"/>
    <property type="match status" value="1"/>
</dbReference>
<dbReference type="HOGENOM" id="CLU_058969_1_1_9"/>
<evidence type="ECO:0000256" key="4">
    <source>
        <dbReference type="ARBA" id="ARBA00012303"/>
    </source>
</evidence>
<evidence type="ECO:0000256" key="6">
    <source>
        <dbReference type="ARBA" id="ARBA00022485"/>
    </source>
</evidence>
<dbReference type="Gene3D" id="3.20.20.70">
    <property type="entry name" value="Aldolase class I"/>
    <property type="match status" value="1"/>
</dbReference>
<evidence type="ECO:0000256" key="9">
    <source>
        <dbReference type="ARBA" id="ARBA00022691"/>
    </source>
</evidence>
<dbReference type="RefSeq" id="WP_039644152.1">
    <property type="nucleotide sequence ID" value="NZ_CP008747.1"/>
</dbReference>
<gene>
    <name evidence="16" type="primary">pflA</name>
    <name evidence="16" type="ORF">BUZ57_00165</name>
</gene>
<keyword evidence="9 15" id="KW-0949">S-adenosyl-L-methionine</keyword>
<keyword evidence="8" id="KW-0119">Carbohydrate metabolism</keyword>
<keyword evidence="16" id="KW-0670">Pyruvate</keyword>
<dbReference type="GO" id="GO:0006006">
    <property type="term" value="P:glucose metabolic process"/>
    <property type="evidence" value="ECO:0007669"/>
    <property type="project" value="UniProtKB-KW"/>
</dbReference>
<evidence type="ECO:0000256" key="15">
    <source>
        <dbReference type="RuleBase" id="RU362053"/>
    </source>
</evidence>
<dbReference type="EMBL" id="QXVO01000001">
    <property type="protein sequence ID" value="RIO47723.1"/>
    <property type="molecule type" value="Genomic_DNA"/>
</dbReference>
<dbReference type="GO" id="GO:0016829">
    <property type="term" value="F:lyase activity"/>
    <property type="evidence" value="ECO:0007669"/>
    <property type="project" value="UniProtKB-KW"/>
</dbReference>
<evidence type="ECO:0000256" key="5">
    <source>
        <dbReference type="ARBA" id="ARBA00021356"/>
    </source>
</evidence>
<dbReference type="KEGG" id="shu:SHYC_02340"/>
<evidence type="ECO:0000256" key="11">
    <source>
        <dbReference type="ARBA" id="ARBA00023002"/>
    </source>
</evidence>
<dbReference type="InterPro" id="IPR012839">
    <property type="entry name" value="Organic_radical_activase"/>
</dbReference>
<keyword evidence="6 15" id="KW-0004">4Fe-4S</keyword>
<keyword evidence="7 15" id="KW-0963">Cytoplasm</keyword>
<comment type="caution">
    <text evidence="16">The sequence shown here is derived from an EMBL/GenBank/DDBJ whole genome shotgun (WGS) entry which is preliminary data.</text>
</comment>
<dbReference type="InterPro" id="IPR034457">
    <property type="entry name" value="Organic_radical-activating"/>
</dbReference>
<protein>
    <recommendedName>
        <fullName evidence="5 15">Pyruvate formate-lyase-activating enzyme</fullName>
        <ecNumber evidence="4 15">1.97.1.4</ecNumber>
    </recommendedName>
</protein>
<evidence type="ECO:0000256" key="8">
    <source>
        <dbReference type="ARBA" id="ARBA00022526"/>
    </source>
</evidence>
<dbReference type="Proteomes" id="UP000285625">
    <property type="component" value="Unassembled WGS sequence"/>
</dbReference>
<comment type="cofactor">
    <cofactor evidence="15">
        <name>[4Fe-4S] cluster</name>
        <dbReference type="ChEBI" id="CHEBI:49883"/>
    </cofactor>
    <text evidence="15">Binds 1 [4Fe-4S] cluster. The cluster is coordinated with 3 cysteines and an exchangeable S-adenosyl-L-methionine.</text>
</comment>
<keyword evidence="13 15" id="KW-0411">Iron-sulfur</keyword>
<dbReference type="STRING" id="1284.SHYC_02340"/>
<dbReference type="PANTHER" id="PTHR30352:SF5">
    <property type="entry name" value="PYRUVATE FORMATE-LYASE 1-ACTIVATING ENZYME"/>
    <property type="match status" value="1"/>
</dbReference>
<evidence type="ECO:0000256" key="2">
    <source>
        <dbReference type="ARBA" id="ARBA00004496"/>
    </source>
</evidence>
<keyword evidence="12 15" id="KW-0408">Iron</keyword>